<keyword evidence="3" id="KW-1185">Reference proteome</keyword>
<evidence type="ECO:0000313" key="2">
    <source>
        <dbReference type="EMBL" id="CAB9513969.1"/>
    </source>
</evidence>
<reference evidence="2" key="1">
    <citation type="submission" date="2020-06" db="EMBL/GenBank/DDBJ databases">
        <authorList>
            <consortium name="Plant Systems Biology data submission"/>
        </authorList>
    </citation>
    <scope>NUCLEOTIDE SEQUENCE</scope>
    <source>
        <strain evidence="2">D6</strain>
    </source>
</reference>
<proteinExistence type="predicted"/>
<evidence type="ECO:0008006" key="4">
    <source>
        <dbReference type="Google" id="ProtNLM"/>
    </source>
</evidence>
<dbReference type="OrthoDB" id="197259at2759"/>
<comment type="caution">
    <text evidence="2">The sequence shown here is derived from an EMBL/GenBank/DDBJ whole genome shotgun (WGS) entry which is preliminary data.</text>
</comment>
<gene>
    <name evidence="2" type="ORF">SEMRO_624_G177320.1</name>
</gene>
<feature type="chain" id="PRO_5040458770" description="Phytanoyl-CoA dioxygenase" evidence="1">
    <location>
        <begin position="22"/>
        <end position="262"/>
    </location>
</feature>
<evidence type="ECO:0000256" key="1">
    <source>
        <dbReference type="SAM" id="SignalP"/>
    </source>
</evidence>
<evidence type="ECO:0000313" key="3">
    <source>
        <dbReference type="Proteomes" id="UP001153069"/>
    </source>
</evidence>
<keyword evidence="1" id="KW-0732">Signal</keyword>
<organism evidence="2 3">
    <name type="scientific">Seminavis robusta</name>
    <dbReference type="NCBI Taxonomy" id="568900"/>
    <lineage>
        <taxon>Eukaryota</taxon>
        <taxon>Sar</taxon>
        <taxon>Stramenopiles</taxon>
        <taxon>Ochrophyta</taxon>
        <taxon>Bacillariophyta</taxon>
        <taxon>Bacillariophyceae</taxon>
        <taxon>Bacillariophycidae</taxon>
        <taxon>Naviculales</taxon>
        <taxon>Naviculaceae</taxon>
        <taxon>Seminavis</taxon>
    </lineage>
</organism>
<feature type="signal peptide" evidence="1">
    <location>
        <begin position="1"/>
        <end position="21"/>
    </location>
</feature>
<sequence length="262" mass="28512">MSWSRISRFAVLTAAVHPIGALVSVASDAPVISNQIVLSKLFDQSFCVMENIVDPTTLTECSRLAASVFENEGGHDGTYLGKPWKSSRIYIDGQNVWQPNQDSTATAPVDAAFMEPIIKCVRRKLATELGLVPKTANNLDELCQKAMPLESAFTNHYIGIGNAPRDMSNHIDCDCNGNPVPLSVVIQGVYDHNHATGEILGKLDCQTAKKDQPVQTVPLSAGDGLVLAGALHKPHPVPESAKRLVFVLFFSELNYMKDVLER</sequence>
<protein>
    <recommendedName>
        <fullName evidence="4">Phytanoyl-CoA dioxygenase</fullName>
    </recommendedName>
</protein>
<name>A0A9N8E4Z5_9STRA</name>
<dbReference type="AlphaFoldDB" id="A0A9N8E4Z5"/>
<dbReference type="Proteomes" id="UP001153069">
    <property type="component" value="Unassembled WGS sequence"/>
</dbReference>
<accession>A0A9N8E4Z5</accession>
<dbReference type="EMBL" id="CAICTM010000623">
    <property type="protein sequence ID" value="CAB9513969.1"/>
    <property type="molecule type" value="Genomic_DNA"/>
</dbReference>